<dbReference type="GO" id="GO:0010133">
    <property type="term" value="P:L-proline catabolic process to L-glutamate"/>
    <property type="evidence" value="ECO:0007669"/>
    <property type="project" value="InterPro"/>
</dbReference>
<evidence type="ECO:0000256" key="6">
    <source>
        <dbReference type="ARBA" id="ARBA00023002"/>
    </source>
</evidence>
<dbReference type="EC" id="1.5.5.2" evidence="2"/>
<protein>
    <recommendedName>
        <fullName evidence="2">proline dehydrogenase</fullName>
        <ecNumber evidence="2">1.5.5.2</ecNumber>
    </recommendedName>
</protein>
<dbReference type="Proteomes" id="UP001151079">
    <property type="component" value="Unassembled WGS sequence"/>
</dbReference>
<dbReference type="RefSeq" id="WP_264208348.1">
    <property type="nucleotide sequence ID" value="NZ_JAOZEW010000031.1"/>
</dbReference>
<keyword evidence="4 9" id="KW-0547">Nucleotide-binding</keyword>
<dbReference type="InterPro" id="IPR015659">
    <property type="entry name" value="Proline_oxidase"/>
</dbReference>
<proteinExistence type="predicted"/>
<evidence type="ECO:0000256" key="5">
    <source>
        <dbReference type="ARBA" id="ARBA00022827"/>
    </source>
</evidence>
<dbReference type="Pfam" id="PF01619">
    <property type="entry name" value="Pro_dh"/>
    <property type="match status" value="1"/>
</dbReference>
<name>A0A9X2ZKB9_9FLAO</name>
<dbReference type="GO" id="GO:0000166">
    <property type="term" value="F:nucleotide binding"/>
    <property type="evidence" value="ECO:0007669"/>
    <property type="project" value="UniProtKB-KW"/>
</dbReference>
<dbReference type="PANTHER" id="PTHR13914">
    <property type="entry name" value="PROLINE OXIDASE"/>
    <property type="match status" value="1"/>
</dbReference>
<keyword evidence="5 9" id="KW-0274">FAD</keyword>
<feature type="binding site" evidence="9">
    <location>
        <position position="170"/>
    </location>
    <ligand>
        <name>FAD</name>
        <dbReference type="ChEBI" id="CHEBI:57692"/>
    </ligand>
</feature>
<evidence type="ECO:0000313" key="11">
    <source>
        <dbReference type="EMBL" id="MCV9930272.1"/>
    </source>
</evidence>
<keyword evidence="6" id="KW-0560">Oxidoreductase</keyword>
<evidence type="ECO:0000256" key="4">
    <source>
        <dbReference type="ARBA" id="ARBA00022741"/>
    </source>
</evidence>
<dbReference type="EMBL" id="JAOZEW010000031">
    <property type="protein sequence ID" value="MCV9930272.1"/>
    <property type="molecule type" value="Genomic_DNA"/>
</dbReference>
<dbReference type="GO" id="GO:0004657">
    <property type="term" value="F:proline dehydrogenase activity"/>
    <property type="evidence" value="ECO:0007669"/>
    <property type="project" value="UniProtKB-EC"/>
</dbReference>
<keyword evidence="3" id="KW-0285">Flavoprotein</keyword>
<dbReference type="SUPFAM" id="SSF51730">
    <property type="entry name" value="FAD-linked oxidoreductase"/>
    <property type="match status" value="1"/>
</dbReference>
<evidence type="ECO:0000256" key="3">
    <source>
        <dbReference type="ARBA" id="ARBA00022630"/>
    </source>
</evidence>
<dbReference type="Gene3D" id="3.20.20.220">
    <property type="match status" value="1"/>
</dbReference>
<comment type="pathway">
    <text evidence="1">Amino-acid degradation; L-proline degradation into L-glutamate; L-glutamate from L-proline: step 1/2.</text>
</comment>
<sequence length="313" mass="35885">MEQDLILMGANALRKAAMNDKAKEYILSNEVLFKTIKKAADRFIGGETLEETILKVKEQNKEGFKCSMEFMGENTQTEKEANDAASEFIRIAQSIKNQNLNSTISLDLSHIGLSISHDLCFNNLATICQEAEKQNIEVTISAENVEITDAIIGIYKKASQTYENTSITLQAYLHRTNDDFKELIQEKGRIRMVKGAFDTPKHLSIARGSELNERYLYFVDQLLSKNHRCAIATHHSLIQQETIALIQKYKTSNDIYEFESLYGIQNDQLRILKEQGYATKLYFVYGKEWYLYLCNRIAEYPLNLFQALNDIVS</sequence>
<dbReference type="PANTHER" id="PTHR13914:SF0">
    <property type="entry name" value="PROLINE DEHYDROGENASE 1, MITOCHONDRIAL"/>
    <property type="match status" value="1"/>
</dbReference>
<evidence type="ECO:0000256" key="7">
    <source>
        <dbReference type="ARBA" id="ARBA00023062"/>
    </source>
</evidence>
<evidence type="ECO:0000256" key="9">
    <source>
        <dbReference type="PIRSR" id="PIRSR000196-2"/>
    </source>
</evidence>
<feature type="domain" description="Proline dehydrogenase" evidence="10">
    <location>
        <begin position="55"/>
        <end position="298"/>
    </location>
</feature>
<organism evidence="11 12">
    <name type="scientific">Flavobacterium shii</name>
    <dbReference type="NCBI Taxonomy" id="2987687"/>
    <lineage>
        <taxon>Bacteria</taxon>
        <taxon>Pseudomonadati</taxon>
        <taxon>Bacteroidota</taxon>
        <taxon>Flavobacteriia</taxon>
        <taxon>Flavobacteriales</taxon>
        <taxon>Flavobacteriaceae</taxon>
        <taxon>Flavobacterium</taxon>
    </lineage>
</organism>
<feature type="binding site" evidence="9">
    <location>
        <begin position="233"/>
        <end position="234"/>
    </location>
    <ligand>
        <name>FAD</name>
        <dbReference type="ChEBI" id="CHEBI:57692"/>
    </ligand>
</feature>
<dbReference type="PIRSF" id="PIRSF000196">
    <property type="entry name" value="Pro_dehydrog"/>
    <property type="match status" value="1"/>
</dbReference>
<keyword evidence="12" id="KW-1185">Reference proteome</keyword>
<evidence type="ECO:0000256" key="1">
    <source>
        <dbReference type="ARBA" id="ARBA00004739"/>
    </source>
</evidence>
<accession>A0A9X2ZKB9</accession>
<dbReference type="InterPro" id="IPR008219">
    <property type="entry name" value="PRODH_bac_arc"/>
</dbReference>
<comment type="catalytic activity">
    <reaction evidence="8">
        <text>L-proline + a quinone = (S)-1-pyrroline-5-carboxylate + a quinol + H(+)</text>
        <dbReference type="Rhea" id="RHEA:23784"/>
        <dbReference type="ChEBI" id="CHEBI:15378"/>
        <dbReference type="ChEBI" id="CHEBI:17388"/>
        <dbReference type="ChEBI" id="CHEBI:24646"/>
        <dbReference type="ChEBI" id="CHEBI:60039"/>
        <dbReference type="ChEBI" id="CHEBI:132124"/>
        <dbReference type="EC" id="1.5.5.2"/>
    </reaction>
</comment>
<evidence type="ECO:0000256" key="2">
    <source>
        <dbReference type="ARBA" id="ARBA00012695"/>
    </source>
</evidence>
<comment type="cofactor">
    <cofactor evidence="9">
        <name>FAD</name>
        <dbReference type="ChEBI" id="CHEBI:57692"/>
    </cofactor>
    <text evidence="9">Binds 1 FAD per subunit.</text>
</comment>
<evidence type="ECO:0000313" key="12">
    <source>
        <dbReference type="Proteomes" id="UP001151079"/>
    </source>
</evidence>
<dbReference type="InterPro" id="IPR002872">
    <property type="entry name" value="Proline_DH_dom"/>
</dbReference>
<evidence type="ECO:0000256" key="8">
    <source>
        <dbReference type="ARBA" id="ARBA00048779"/>
    </source>
</evidence>
<gene>
    <name evidence="11" type="ORF">OIU83_21620</name>
</gene>
<comment type="caution">
    <text evidence="11">The sequence shown here is derived from an EMBL/GenBank/DDBJ whole genome shotgun (WGS) entry which is preliminary data.</text>
</comment>
<feature type="binding site" evidence="9">
    <location>
        <begin position="194"/>
        <end position="196"/>
    </location>
    <ligand>
        <name>FAD</name>
        <dbReference type="ChEBI" id="CHEBI:57692"/>
    </ligand>
</feature>
<dbReference type="AlphaFoldDB" id="A0A9X2ZKB9"/>
<reference evidence="11" key="1">
    <citation type="submission" date="2022-10" db="EMBL/GenBank/DDBJ databases">
        <title>Two novel species of Flavobacterium.</title>
        <authorList>
            <person name="Liu Q."/>
            <person name="Xin Y.-H."/>
        </authorList>
    </citation>
    <scope>NUCLEOTIDE SEQUENCE</scope>
    <source>
        <strain evidence="11">LS1R49</strain>
    </source>
</reference>
<evidence type="ECO:0000259" key="10">
    <source>
        <dbReference type="Pfam" id="PF01619"/>
    </source>
</evidence>
<keyword evidence="7" id="KW-0642">Proline metabolism</keyword>
<dbReference type="InterPro" id="IPR029041">
    <property type="entry name" value="FAD-linked_oxidoreductase-like"/>
</dbReference>